<organism evidence="2 3">
    <name type="scientific">Methylovulum psychrotolerans</name>
    <dbReference type="NCBI Taxonomy" id="1704499"/>
    <lineage>
        <taxon>Bacteria</taxon>
        <taxon>Pseudomonadati</taxon>
        <taxon>Pseudomonadota</taxon>
        <taxon>Gammaproteobacteria</taxon>
        <taxon>Methylococcales</taxon>
        <taxon>Methylococcaceae</taxon>
        <taxon>Methylovulum</taxon>
    </lineage>
</organism>
<dbReference type="AlphaFoldDB" id="A0A1Z4BTM3"/>
<proteinExistence type="predicted"/>
<name>A0A1Z4BTM3_9GAMM</name>
<gene>
    <name evidence="2" type="ORF">CEK71_00075</name>
</gene>
<evidence type="ECO:0000313" key="2">
    <source>
        <dbReference type="EMBL" id="ASF44590.1"/>
    </source>
</evidence>
<accession>A0A1Z4BTM3</accession>
<dbReference type="EMBL" id="CP022129">
    <property type="protein sequence ID" value="ASF44590.1"/>
    <property type="molecule type" value="Genomic_DNA"/>
</dbReference>
<feature type="transmembrane region" description="Helical" evidence="1">
    <location>
        <begin position="12"/>
        <end position="37"/>
    </location>
</feature>
<dbReference type="Proteomes" id="UP000197019">
    <property type="component" value="Chromosome"/>
</dbReference>
<keyword evidence="3" id="KW-1185">Reference proteome</keyword>
<keyword evidence="1" id="KW-0812">Transmembrane</keyword>
<dbReference type="OrthoDB" id="7057338at2"/>
<feature type="transmembrane region" description="Helical" evidence="1">
    <location>
        <begin position="83"/>
        <end position="102"/>
    </location>
</feature>
<feature type="transmembrane region" description="Helical" evidence="1">
    <location>
        <begin position="49"/>
        <end position="71"/>
    </location>
</feature>
<evidence type="ECO:0000313" key="3">
    <source>
        <dbReference type="Proteomes" id="UP000197019"/>
    </source>
</evidence>
<reference evidence="2 3" key="1">
    <citation type="submission" date="2017-06" db="EMBL/GenBank/DDBJ databases">
        <title>Genome Sequencing of the methanotroph Methylovulum psychrotolerants str. HV10-M2 isolated from a high-altitude environment.</title>
        <authorList>
            <person name="Mateos-Rivera A."/>
        </authorList>
    </citation>
    <scope>NUCLEOTIDE SEQUENCE [LARGE SCALE GENOMIC DNA]</scope>
    <source>
        <strain evidence="2 3">HV10_M2</strain>
    </source>
</reference>
<protein>
    <recommendedName>
        <fullName evidence="4">Pilus assembly protein</fullName>
    </recommendedName>
</protein>
<evidence type="ECO:0008006" key="4">
    <source>
        <dbReference type="Google" id="ProtNLM"/>
    </source>
</evidence>
<dbReference type="KEGG" id="mpsy:CEK71_00075"/>
<keyword evidence="1" id="KW-0472">Membrane</keyword>
<keyword evidence="1" id="KW-1133">Transmembrane helix</keyword>
<evidence type="ECO:0000256" key="1">
    <source>
        <dbReference type="SAM" id="Phobius"/>
    </source>
</evidence>
<sequence length="252" mass="28479">MLINIRKLTRTTAGLLHFAFSLGVFCLIFFLLVNFWYPGPYFNDSGGWQGIRIVASVDVVLGPLLTLVVFNPAKATRELATDIGIIATVQCIALLGGVHTLYSQRPVAVVFWDNSFMTVPAQALTDQGYALDKLGILSAAHPPFVYAENPTKLEDLEKMLGLINKDKIPPHHQTWLYRPLKDHFNEVRPMQFKIDQIIAKHPDVKNQLLPIMQKHNISDIHAMLYFLLQSKYSNSVLVFDQNAQYLGYVNPE</sequence>